<dbReference type="GO" id="GO:0000724">
    <property type="term" value="P:double-strand break repair via homologous recombination"/>
    <property type="evidence" value="ECO:0000318"/>
    <property type="project" value="GO_Central"/>
</dbReference>
<keyword evidence="5" id="KW-0227">DNA damage</keyword>
<evidence type="ECO:0000256" key="2">
    <source>
        <dbReference type="ARBA" id="ARBA00005690"/>
    </source>
</evidence>
<dbReference type="Pfam" id="PF16900">
    <property type="entry name" value="REPA_OB_2"/>
    <property type="match status" value="1"/>
</dbReference>
<proteinExistence type="inferred from homology"/>
<gene>
    <name evidence="16" type="primary">LOC123104475</name>
</gene>
<dbReference type="Gramene" id="TraesJAG1B03G00193490.1">
    <property type="protein sequence ID" value="TraesJAG1B03G00193490.1"/>
    <property type="gene ID" value="TraesJAG1B03G00193490"/>
</dbReference>
<evidence type="ECO:0000259" key="15">
    <source>
        <dbReference type="PROSITE" id="PS50158"/>
    </source>
</evidence>
<feature type="domain" description="CCHC-type" evidence="15">
    <location>
        <begin position="837"/>
        <end position="851"/>
    </location>
</feature>
<reference evidence="16" key="1">
    <citation type="submission" date="2018-08" db="EMBL/GenBank/DDBJ databases">
        <authorList>
            <person name="Rossello M."/>
        </authorList>
    </citation>
    <scope>NUCLEOTIDE SEQUENCE [LARGE SCALE GENOMIC DNA]</scope>
    <source>
        <strain evidence="16">cv. Chinese Spring</strain>
    </source>
</reference>
<keyword evidence="11 13" id="KW-0539">Nucleus</keyword>
<dbReference type="FunFam" id="2.40.50.140:FF:000041">
    <property type="entry name" value="Replication protein A subunit"/>
    <property type="match status" value="1"/>
</dbReference>
<dbReference type="OMA" id="CATISFM"/>
<dbReference type="CDD" id="cd04477">
    <property type="entry name" value="RPA1N"/>
    <property type="match status" value="1"/>
</dbReference>
<comment type="subcellular location">
    <subcellularLocation>
        <location evidence="1 13">Nucleus</location>
    </subcellularLocation>
</comment>
<dbReference type="GO" id="GO:0005662">
    <property type="term" value="C:DNA replication factor A complex"/>
    <property type="evidence" value="ECO:0000318"/>
    <property type="project" value="GO_Central"/>
</dbReference>
<dbReference type="InterPro" id="IPR013955">
    <property type="entry name" value="Rep_factor-A_C"/>
</dbReference>
<dbReference type="SUPFAM" id="SSF57756">
    <property type="entry name" value="Retrovirus zinc finger-like domains"/>
    <property type="match status" value="3"/>
</dbReference>
<dbReference type="CDD" id="cd04474">
    <property type="entry name" value="RPA1_DBD_A"/>
    <property type="match status" value="1"/>
</dbReference>
<dbReference type="NCBIfam" id="TIGR00617">
    <property type="entry name" value="rpa1"/>
    <property type="match status" value="1"/>
</dbReference>
<dbReference type="Proteomes" id="UP000019116">
    <property type="component" value="Chromosome 1B"/>
</dbReference>
<dbReference type="Gramene" id="TraesNOR1B03G00195110.1">
    <property type="protein sequence ID" value="TraesNOR1B03G00195110.1"/>
    <property type="gene ID" value="TraesNOR1B03G00195110"/>
</dbReference>
<dbReference type="GO" id="GO:0006289">
    <property type="term" value="P:nucleotide-excision repair"/>
    <property type="evidence" value="ECO:0000318"/>
    <property type="project" value="GO_Central"/>
</dbReference>
<evidence type="ECO:0000256" key="11">
    <source>
        <dbReference type="ARBA" id="ARBA00023242"/>
    </source>
</evidence>
<feature type="domain" description="CCHC-type" evidence="15">
    <location>
        <begin position="882"/>
        <end position="897"/>
    </location>
</feature>
<dbReference type="InterPro" id="IPR001878">
    <property type="entry name" value="Znf_CCHC"/>
</dbReference>
<dbReference type="Gramene" id="TraesCS1B02G040800.1">
    <property type="protein sequence ID" value="TraesCS1B02G040800.1"/>
    <property type="gene ID" value="TraesCS1B02G040800"/>
</dbReference>
<dbReference type="InterPro" id="IPR047192">
    <property type="entry name" value="Euk_RPA1_DBD_C"/>
</dbReference>
<dbReference type="EnsemblPlants" id="TraesCS1B02G040800.1">
    <property type="protein sequence ID" value="TraesCS1B02G040800.1"/>
    <property type="gene ID" value="TraesCS1B02G040800"/>
</dbReference>
<dbReference type="OrthoDB" id="1751331at2759"/>
<dbReference type="GO" id="GO:0007140">
    <property type="term" value="P:male meiotic nuclear division"/>
    <property type="evidence" value="ECO:0007669"/>
    <property type="project" value="UniProtKB-ARBA"/>
</dbReference>
<dbReference type="Gramene" id="TraesKAR1B01G0018760.1">
    <property type="protein sequence ID" value="cds.TraesKAR1B01G0018760.1"/>
    <property type="gene ID" value="TraesKAR1B01G0018760"/>
</dbReference>
<feature type="domain" description="CCHC-type" evidence="15">
    <location>
        <begin position="952"/>
        <end position="966"/>
    </location>
</feature>
<dbReference type="InterPro" id="IPR031657">
    <property type="entry name" value="REPA_OB_2"/>
</dbReference>
<dbReference type="Pfam" id="PF04057">
    <property type="entry name" value="Rep-A_N"/>
    <property type="match status" value="1"/>
</dbReference>
<name>A0A3B5YQW3_WHEAT</name>
<dbReference type="CDD" id="cd04476">
    <property type="entry name" value="RPA1_DBD_C"/>
    <property type="match status" value="1"/>
</dbReference>
<keyword evidence="8 13" id="KW-0238">DNA-binding</keyword>
<evidence type="ECO:0000256" key="3">
    <source>
        <dbReference type="ARBA" id="ARBA00022705"/>
    </source>
</evidence>
<dbReference type="PROSITE" id="PS50158">
    <property type="entry name" value="ZF_CCHC"/>
    <property type="match status" value="5"/>
</dbReference>
<evidence type="ECO:0000256" key="4">
    <source>
        <dbReference type="ARBA" id="ARBA00022723"/>
    </source>
</evidence>
<dbReference type="SUPFAM" id="SSF50249">
    <property type="entry name" value="Nucleic acid-binding proteins"/>
    <property type="match status" value="4"/>
</dbReference>
<evidence type="ECO:0000256" key="10">
    <source>
        <dbReference type="ARBA" id="ARBA00023204"/>
    </source>
</evidence>
<comment type="similarity">
    <text evidence="2 13">Belongs to the replication factor A protein 1 family.</text>
</comment>
<dbReference type="GO" id="GO:0008270">
    <property type="term" value="F:zinc ion binding"/>
    <property type="evidence" value="ECO:0007669"/>
    <property type="project" value="UniProtKB-KW"/>
</dbReference>
<dbReference type="PANTHER" id="PTHR23273:SF4">
    <property type="entry name" value="REPLICATION PROTEIN A OB DOMAIN-CONTAINING PROTEIN"/>
    <property type="match status" value="1"/>
</dbReference>
<keyword evidence="4 13" id="KW-0479">Metal-binding</keyword>
<evidence type="ECO:0000256" key="13">
    <source>
        <dbReference type="RuleBase" id="RU364130"/>
    </source>
</evidence>
<dbReference type="CDD" id="cd04475">
    <property type="entry name" value="RPA1_DBD_B"/>
    <property type="match status" value="1"/>
</dbReference>
<dbReference type="Gene3D" id="4.10.60.10">
    <property type="entry name" value="Zinc finger, CCHC-type"/>
    <property type="match status" value="4"/>
</dbReference>
<keyword evidence="7 13" id="KW-0862">Zinc</keyword>
<feature type="domain" description="CCHC-type" evidence="15">
    <location>
        <begin position="917"/>
        <end position="931"/>
    </location>
</feature>
<comment type="subunit">
    <text evidence="13">Heterotrimer of RPA1, RPA2 and RPA3 (canonical replication protein A complex).</text>
</comment>
<dbReference type="InterPro" id="IPR012340">
    <property type="entry name" value="NA-bd_OB-fold"/>
</dbReference>
<protein>
    <recommendedName>
        <fullName evidence="13">Replication protein A subunit</fullName>
    </recommendedName>
</protein>
<keyword evidence="6 12" id="KW-0863">Zinc-finger</keyword>
<dbReference type="STRING" id="4565.A0A3B5YQW3"/>
<sequence length="1030" mass="109947">MEGPPRLTAGAVREIWELPDGPGTIQPVLQVADLRAVTTKNPVGHQSERYRMLLSDGVHSQQSMLSTNHNHLVKTRALRPGSIVHLHDITCNTIQNRRIIIVVELEVLLSECDLIGKPRIYDKSLPAGQVPNLPASAAQANSGNHSNGPGMLGNCVVPKVEQSTNNQSYGGPYNGVHSPADPSIGRTLQPGPNNVSSGGSYGTMPAQNTMNGGNMAQPNSQRPYNGVHSPVGPSIGRTVQPGPNNVSPGGGSYGTMSAQNTMNGNMVQPNSQRPLLNSHQNQRFAVPGAGGGISPPGNVYGRPAQPSYQQPPPAYTNSGPAAKNGAAIRTVPISALNPYQRTWTIKARVAAKGQVKHYNNARGPGKLFNFDLRDAHGGEIRAVCFNTQLDQFYDLIEVDKVYLISRGSLKPANKQFNHLNNDYEVSLDASTTIEVCSDDDSSIPRQQFNFRQISEIANMDKDTMVDLLGVVTSVSPSSPFTRKDGAETQKRVLQLKDMSGFSVEITFWGGFCNAEGQQLQSLCDSGSNPVLALRSVRVGEFKGKNVSTIGSSFLKINPDFPAAESLRQWYITEGKNAAFTSLSMGGSGMGRTDDRKTVEQIKADNLGRSEKPDWITVKGAISHISTDNFCYPACTTEVNGTRCNKKVTNNGDGMWQCDKCEQSTPNCEYRYMLQCQIQDYTGTSYATAFHDAGKDIIGLPAQDLYMIKHEQQDDVKFADIIQKVRFELFLFKLKVKEEVFNDEPRVKCYIVNAQKLEDTSKESRFLLGPIDSLLVGDGLGPTPGVSGGAAAVNTGFTSSNTGTYSTNMSGPNQFGQQTSSSTMVPATPSATRYSQNCSVCGSTGHSVQNCPAVAMDMQQPAASGYAASSYGSSPGDAGSGLCFKCNQPGHFSRDCPQQEATSYRSPAANANANSGLCYKCNQPGHFSRDCPGQAANSYDASAGGNAGAGGLCFKCNQPGHFSRDCPGQAANSYGASAGGNAGAAGLCYKCNQPGHFARDCQAQAAAPQRQAYGNGAASGGYNRQSYVGSF</sequence>
<organism evidence="16">
    <name type="scientific">Triticum aestivum</name>
    <name type="common">Wheat</name>
    <dbReference type="NCBI Taxonomy" id="4565"/>
    <lineage>
        <taxon>Eukaryota</taxon>
        <taxon>Viridiplantae</taxon>
        <taxon>Streptophyta</taxon>
        <taxon>Embryophyta</taxon>
        <taxon>Tracheophyta</taxon>
        <taxon>Spermatophyta</taxon>
        <taxon>Magnoliopsida</taxon>
        <taxon>Liliopsida</taxon>
        <taxon>Poales</taxon>
        <taxon>Poaceae</taxon>
        <taxon>BOP clade</taxon>
        <taxon>Pooideae</taxon>
        <taxon>Triticodae</taxon>
        <taxon>Triticeae</taxon>
        <taxon>Triticinae</taxon>
        <taxon>Triticum</taxon>
    </lineage>
</organism>
<dbReference type="GO" id="GO:0006260">
    <property type="term" value="P:DNA replication"/>
    <property type="evidence" value="ECO:0000318"/>
    <property type="project" value="GO_Central"/>
</dbReference>
<evidence type="ECO:0000256" key="7">
    <source>
        <dbReference type="ARBA" id="ARBA00022833"/>
    </source>
</evidence>
<dbReference type="RefSeq" id="XP_044382271.1">
    <property type="nucleotide sequence ID" value="XM_044526336.1"/>
</dbReference>
<accession>A0A3B5YQW3</accession>
<dbReference type="GO" id="GO:0051321">
    <property type="term" value="P:meiotic cell cycle"/>
    <property type="evidence" value="ECO:0000318"/>
    <property type="project" value="GO_Central"/>
</dbReference>
<dbReference type="Gene3D" id="2.40.50.140">
    <property type="entry name" value="Nucleic acid-binding proteins"/>
    <property type="match status" value="4"/>
</dbReference>
<feature type="domain" description="CCHC-type" evidence="15">
    <location>
        <begin position="987"/>
        <end position="1000"/>
    </location>
</feature>
<dbReference type="GO" id="GO:0003684">
    <property type="term" value="F:damaged DNA binding"/>
    <property type="evidence" value="ECO:0000318"/>
    <property type="project" value="GO_Central"/>
</dbReference>
<dbReference type="Gramene" id="TraesWEE_scaffold_017080_01G000200.1">
    <property type="protein sequence ID" value="TraesWEE_scaffold_017080_01G000200.1"/>
    <property type="gene ID" value="TraesWEE_scaffold_017080_01G000200"/>
</dbReference>
<dbReference type="InterPro" id="IPR007199">
    <property type="entry name" value="Rep_factor-A_N"/>
</dbReference>
<dbReference type="InterPro" id="IPR036875">
    <property type="entry name" value="Znf_CCHC_sf"/>
</dbReference>
<keyword evidence="17" id="KW-1185">Reference proteome</keyword>
<dbReference type="AlphaFoldDB" id="A0A3B5YQW3"/>
<keyword evidence="9" id="KW-0233">DNA recombination</keyword>
<reference evidence="16" key="2">
    <citation type="submission" date="2018-10" db="UniProtKB">
        <authorList>
            <consortium name="EnsemblPlants"/>
        </authorList>
    </citation>
    <scope>IDENTIFICATION</scope>
</reference>
<dbReference type="PaxDb" id="4565-Traes_1BS_239E0BC00.2"/>
<dbReference type="GO" id="GO:0007004">
    <property type="term" value="P:telomere maintenance via telomerase"/>
    <property type="evidence" value="ECO:0000318"/>
    <property type="project" value="GO_Central"/>
</dbReference>
<evidence type="ECO:0000256" key="5">
    <source>
        <dbReference type="ARBA" id="ARBA00022763"/>
    </source>
</evidence>
<evidence type="ECO:0000256" key="8">
    <source>
        <dbReference type="ARBA" id="ARBA00023125"/>
    </source>
</evidence>
<dbReference type="GeneID" id="123104475"/>
<comment type="function">
    <text evidence="13">Component of the replication protein A complex (RPA) required for DNA recombination, repair and replication. The activity of RPA is mediated by single-stranded DNA binding and protein interactions. Probably involved in repair of double-strand DNA breaks (DSBs) induced by genotoxic stresses.</text>
</comment>
<dbReference type="Gramene" id="TraesLDM1B03G00192930.1">
    <property type="protein sequence ID" value="TraesLDM1B03G00192930.1"/>
    <property type="gene ID" value="TraesLDM1B03G00192930"/>
</dbReference>
<dbReference type="InterPro" id="IPR004365">
    <property type="entry name" value="NA-bd_OB_tRNA"/>
</dbReference>
<dbReference type="FunFam" id="2.40.50.140:FF:000117">
    <property type="entry name" value="Replication protein A subunit"/>
    <property type="match status" value="1"/>
</dbReference>
<dbReference type="Gramene" id="TraesCS1B03G0083100.1">
    <property type="protein sequence ID" value="TraesCS1B03G0083100.1.CDS"/>
    <property type="gene ID" value="TraesCS1B03G0083100"/>
</dbReference>
<evidence type="ECO:0000256" key="12">
    <source>
        <dbReference type="PROSITE-ProRule" id="PRU00047"/>
    </source>
</evidence>
<dbReference type="SMR" id="A0A3B5YQW3"/>
<keyword evidence="3 13" id="KW-0235">DNA replication</keyword>
<dbReference type="InterPro" id="IPR004591">
    <property type="entry name" value="Rfa1"/>
</dbReference>
<dbReference type="Pfam" id="PF08646">
    <property type="entry name" value="Rep_fac-A_C"/>
    <property type="match status" value="1"/>
</dbReference>
<evidence type="ECO:0000313" key="17">
    <source>
        <dbReference type="Proteomes" id="UP000019116"/>
    </source>
</evidence>
<dbReference type="FunFam" id="2.40.50.140:FF:000064">
    <property type="entry name" value="Replication protein A subunit"/>
    <property type="match status" value="1"/>
</dbReference>
<dbReference type="GO" id="GO:0043047">
    <property type="term" value="F:single-stranded telomeric DNA binding"/>
    <property type="evidence" value="ECO:0000318"/>
    <property type="project" value="GO_Central"/>
</dbReference>
<feature type="region of interest" description="Disordered" evidence="14">
    <location>
        <begin position="283"/>
        <end position="319"/>
    </location>
</feature>
<dbReference type="Gramene" id="TraesLAC1B03G00196780.1">
    <property type="protein sequence ID" value="TraesLAC1B03G00196780.1"/>
    <property type="gene ID" value="TraesLAC1B03G00196780"/>
</dbReference>
<dbReference type="FunFam" id="2.40.50.140:FF:000090">
    <property type="entry name" value="Replication protein A subunit"/>
    <property type="match status" value="1"/>
</dbReference>
<evidence type="ECO:0000256" key="9">
    <source>
        <dbReference type="ARBA" id="ARBA00023172"/>
    </source>
</evidence>
<dbReference type="SMART" id="SM00343">
    <property type="entry name" value="ZnF_C2HC"/>
    <property type="match status" value="5"/>
</dbReference>
<dbReference type="Pfam" id="PF00098">
    <property type="entry name" value="zf-CCHC"/>
    <property type="match status" value="4"/>
</dbReference>
<keyword evidence="10" id="KW-0234">DNA repair</keyword>
<evidence type="ECO:0000256" key="14">
    <source>
        <dbReference type="SAM" id="MobiDB-lite"/>
    </source>
</evidence>
<evidence type="ECO:0000256" key="6">
    <source>
        <dbReference type="ARBA" id="ARBA00022771"/>
    </source>
</evidence>
<dbReference type="PANTHER" id="PTHR23273">
    <property type="entry name" value="REPLICATION FACTOR A 1, RFA1"/>
    <property type="match status" value="1"/>
</dbReference>
<dbReference type="Pfam" id="PF01336">
    <property type="entry name" value="tRNA_anti-codon"/>
    <property type="match status" value="1"/>
</dbReference>
<evidence type="ECO:0000256" key="1">
    <source>
        <dbReference type="ARBA" id="ARBA00004123"/>
    </source>
</evidence>
<evidence type="ECO:0000313" key="16">
    <source>
        <dbReference type="EnsemblPlants" id="TraesCS1B02G040800.1"/>
    </source>
</evidence>